<evidence type="ECO:0000313" key="2">
    <source>
        <dbReference type="Proteomes" id="UP001054252"/>
    </source>
</evidence>
<proteinExistence type="predicted"/>
<name>A0AAV5KF60_9ROSI</name>
<evidence type="ECO:0000313" key="1">
    <source>
        <dbReference type="EMBL" id="GKV23227.1"/>
    </source>
</evidence>
<dbReference type="EMBL" id="BPVZ01000062">
    <property type="protein sequence ID" value="GKV23227.1"/>
    <property type="molecule type" value="Genomic_DNA"/>
</dbReference>
<keyword evidence="2" id="KW-1185">Reference proteome</keyword>
<organism evidence="1 2">
    <name type="scientific">Rubroshorea leprosula</name>
    <dbReference type="NCBI Taxonomy" id="152421"/>
    <lineage>
        <taxon>Eukaryota</taxon>
        <taxon>Viridiplantae</taxon>
        <taxon>Streptophyta</taxon>
        <taxon>Embryophyta</taxon>
        <taxon>Tracheophyta</taxon>
        <taxon>Spermatophyta</taxon>
        <taxon>Magnoliopsida</taxon>
        <taxon>eudicotyledons</taxon>
        <taxon>Gunneridae</taxon>
        <taxon>Pentapetalae</taxon>
        <taxon>rosids</taxon>
        <taxon>malvids</taxon>
        <taxon>Malvales</taxon>
        <taxon>Dipterocarpaceae</taxon>
        <taxon>Rubroshorea</taxon>
    </lineage>
</organism>
<reference evidence="1 2" key="1">
    <citation type="journal article" date="2021" name="Commun. Biol.">
        <title>The genome of Shorea leprosula (Dipterocarpaceae) highlights the ecological relevance of drought in aseasonal tropical rainforests.</title>
        <authorList>
            <person name="Ng K.K.S."/>
            <person name="Kobayashi M.J."/>
            <person name="Fawcett J.A."/>
            <person name="Hatakeyama M."/>
            <person name="Paape T."/>
            <person name="Ng C.H."/>
            <person name="Ang C.C."/>
            <person name="Tnah L.H."/>
            <person name="Lee C.T."/>
            <person name="Nishiyama T."/>
            <person name="Sese J."/>
            <person name="O'Brien M.J."/>
            <person name="Copetti D."/>
            <person name="Mohd Noor M.I."/>
            <person name="Ong R.C."/>
            <person name="Putra M."/>
            <person name="Sireger I.Z."/>
            <person name="Indrioko S."/>
            <person name="Kosugi Y."/>
            <person name="Izuno A."/>
            <person name="Isagi Y."/>
            <person name="Lee S.L."/>
            <person name="Shimizu K.K."/>
        </authorList>
    </citation>
    <scope>NUCLEOTIDE SEQUENCE [LARGE SCALE GENOMIC DNA]</scope>
    <source>
        <strain evidence="1">214</strain>
    </source>
</reference>
<accession>A0AAV5KF60</accession>
<sequence length="53" mass="6411">MWKANSLDFHSRELRVLYLGSPGLSVWFHCWIKFSGVFHQKKIGSGRFRWWLD</sequence>
<protein>
    <submittedName>
        <fullName evidence="1">Uncharacterized protein</fullName>
    </submittedName>
</protein>
<dbReference type="AlphaFoldDB" id="A0AAV5KF60"/>
<comment type="caution">
    <text evidence="1">The sequence shown here is derived from an EMBL/GenBank/DDBJ whole genome shotgun (WGS) entry which is preliminary data.</text>
</comment>
<gene>
    <name evidence="1" type="ORF">SLEP1_g32979</name>
</gene>
<dbReference type="Proteomes" id="UP001054252">
    <property type="component" value="Unassembled WGS sequence"/>
</dbReference>